<dbReference type="eggNOG" id="COG1937">
    <property type="taxonomic scope" value="Bacteria"/>
</dbReference>
<proteinExistence type="predicted"/>
<evidence type="ECO:0000313" key="1">
    <source>
        <dbReference type="EMBL" id="EFD94582.1"/>
    </source>
</evidence>
<dbReference type="Pfam" id="PF02583">
    <property type="entry name" value="Trns_repr_metal"/>
    <property type="match status" value="1"/>
</dbReference>
<organism evidence="1 3">
    <name type="scientific">Megasphaera lornae</name>
    <dbReference type="NCBI Taxonomy" id="1000568"/>
    <lineage>
        <taxon>Bacteria</taxon>
        <taxon>Bacillati</taxon>
        <taxon>Bacillota</taxon>
        <taxon>Negativicutes</taxon>
        <taxon>Veillonellales</taxon>
        <taxon>Veillonellaceae</taxon>
        <taxon>Megasphaera</taxon>
    </lineage>
</organism>
<dbReference type="InterPro" id="IPR038390">
    <property type="entry name" value="Metal_Tscrpt_repr_sf"/>
</dbReference>
<accession>D3LTP3</accession>
<dbReference type="OrthoDB" id="9811244at2"/>
<reference evidence="1" key="2">
    <citation type="submission" date="2009-12" db="EMBL/GenBank/DDBJ databases">
        <authorList>
            <person name="Madupu R."/>
            <person name="Durkin A.S."/>
            <person name="Torralba M."/>
            <person name="Methe B."/>
            <person name="Sutton G.G."/>
            <person name="Strausberg R.L."/>
            <person name="Nelson K.E."/>
        </authorList>
    </citation>
    <scope>NUCLEOTIDE SEQUENCE</scope>
    <source>
        <strain evidence="1">28L</strain>
    </source>
</reference>
<dbReference type="STRING" id="699218.HMPREF0889_0659"/>
<dbReference type="Gene3D" id="1.20.58.1000">
    <property type="entry name" value="Metal-sensitive repressor, helix protomer"/>
    <property type="match status" value="1"/>
</dbReference>
<dbReference type="GO" id="GO:0003677">
    <property type="term" value="F:DNA binding"/>
    <property type="evidence" value="ECO:0007669"/>
    <property type="project" value="InterPro"/>
</dbReference>
<dbReference type="EMBL" id="ADGP01000009">
    <property type="protein sequence ID" value="EFD94582.1"/>
    <property type="molecule type" value="Genomic_DNA"/>
</dbReference>
<name>D3LTP3_9FIRM</name>
<evidence type="ECO:0000313" key="4">
    <source>
        <dbReference type="Proteomes" id="UP000004018"/>
    </source>
</evidence>
<sequence length="95" mass="10753">MNSPTQNTLSQEEEKRLLSRLNRIEGQVRGIKNMLSQERPYTEVLIQVNAVQAAMHSFTKEMLSHYIHTAVAPELGDAAPHITTELTDLIQKALR</sequence>
<dbReference type="GO" id="GO:0046872">
    <property type="term" value="F:metal ion binding"/>
    <property type="evidence" value="ECO:0007669"/>
    <property type="project" value="InterPro"/>
</dbReference>
<evidence type="ECO:0000313" key="3">
    <source>
        <dbReference type="Proteomes" id="UP000003242"/>
    </source>
</evidence>
<dbReference type="RefSeq" id="WP_007390429.1">
    <property type="nucleotide sequence ID" value="NZ_ADGP01000009.1"/>
</dbReference>
<dbReference type="PANTHER" id="PTHR33677">
    <property type="entry name" value="TRANSCRIPTIONAL REPRESSOR FRMR-RELATED"/>
    <property type="match status" value="1"/>
</dbReference>
<comment type="caution">
    <text evidence="1">The sequence shown here is derived from an EMBL/GenBank/DDBJ whole genome shotgun (WGS) entry which is preliminary data.</text>
</comment>
<gene>
    <name evidence="1" type="primary">csoR</name>
    <name evidence="1" type="ORF">HMPREF0889_0659</name>
    <name evidence="2" type="ORF">HMPREF1039_1473</name>
</gene>
<dbReference type="Proteomes" id="UP000003242">
    <property type="component" value="Unassembled WGS sequence"/>
</dbReference>
<dbReference type="InterPro" id="IPR003735">
    <property type="entry name" value="Metal_Tscrpt_repr"/>
</dbReference>
<dbReference type="EMBL" id="AFIJ01000006">
    <property type="protein sequence ID" value="EGL42199.1"/>
    <property type="molecule type" value="Genomic_DNA"/>
</dbReference>
<reference evidence="3" key="1">
    <citation type="submission" date="2009-12" db="EMBL/GenBank/DDBJ databases">
        <title>Sequence of Clostridiales genomosp. BVAB3 str. UPII9-5.</title>
        <authorList>
            <person name="Madupu R."/>
            <person name="Durkin A.S."/>
            <person name="Torralba M."/>
            <person name="Methe B."/>
            <person name="Sutton G.G."/>
            <person name="Strausberg R.L."/>
            <person name="Nelson K.E."/>
        </authorList>
    </citation>
    <scope>NUCLEOTIDE SEQUENCE [LARGE SCALE GENOMIC DNA]</scope>
    <source>
        <strain evidence="3">28L</strain>
    </source>
</reference>
<protein>
    <submittedName>
        <fullName evidence="1">Copper-sensing transcriptional repressor CsoR</fullName>
    </submittedName>
</protein>
<reference evidence="2 4" key="3">
    <citation type="submission" date="2011-04" db="EMBL/GenBank/DDBJ databases">
        <authorList>
            <person name="Harkins D.M."/>
            <person name="Madupu R."/>
            <person name="Durkin A.S."/>
            <person name="Torralba M."/>
            <person name="Methe B."/>
            <person name="Sutton G.G."/>
            <person name="Nelson K.E."/>
        </authorList>
    </citation>
    <scope>NUCLEOTIDE SEQUENCE [LARGE SCALE GENOMIC DNA]</scope>
    <source>
        <strain evidence="2 4">UPII 199-6</strain>
    </source>
</reference>
<dbReference type="AlphaFoldDB" id="D3LTP3"/>
<dbReference type="GO" id="GO:0045892">
    <property type="term" value="P:negative regulation of DNA-templated transcription"/>
    <property type="evidence" value="ECO:0007669"/>
    <property type="project" value="UniProtKB-ARBA"/>
</dbReference>
<evidence type="ECO:0000313" key="2">
    <source>
        <dbReference type="EMBL" id="EGL42199.1"/>
    </source>
</evidence>
<keyword evidence="4" id="KW-1185">Reference proteome</keyword>
<dbReference type="Proteomes" id="UP000004018">
    <property type="component" value="Unassembled WGS sequence"/>
</dbReference>